<sequence length="122" mass="13920">METTLVNVNPPLHPQSVLLNLYRVERKFYPFDEKLNKPVEKAYDVTPGMARVMEQVDMERLKIGEKLGLKLNSLKKTLGIFYGAKGKDLYETISTCYAYQVQGAPTSLKDRYVTEDVPYGLV</sequence>
<dbReference type="SUPFAM" id="SSF48179">
    <property type="entry name" value="6-phosphogluconate dehydrogenase C-terminal domain-like"/>
    <property type="match status" value="1"/>
</dbReference>
<dbReference type="InterPro" id="IPR008927">
    <property type="entry name" value="6-PGluconate_DH-like_C_sf"/>
</dbReference>
<dbReference type="Pfam" id="PF02317">
    <property type="entry name" value="Octopine_DH"/>
    <property type="match status" value="1"/>
</dbReference>
<dbReference type="InterPro" id="IPR013328">
    <property type="entry name" value="6PGD_dom2"/>
</dbReference>
<feature type="non-terminal residue" evidence="2">
    <location>
        <position position="122"/>
    </location>
</feature>
<dbReference type="InterPro" id="IPR003421">
    <property type="entry name" value="Opine_DH"/>
</dbReference>
<feature type="domain" description="Opine dehydrogenase" evidence="1">
    <location>
        <begin position="1"/>
        <end position="122"/>
    </location>
</feature>
<proteinExistence type="predicted"/>
<comment type="caution">
    <text evidence="2">The sequence shown here is derived from an EMBL/GenBank/DDBJ whole genome shotgun (WGS) entry which is preliminary data.</text>
</comment>
<dbReference type="GO" id="GO:0016491">
    <property type="term" value="F:oxidoreductase activity"/>
    <property type="evidence" value="ECO:0007669"/>
    <property type="project" value="InterPro"/>
</dbReference>
<protein>
    <recommendedName>
        <fullName evidence="1">Opine dehydrogenase domain-containing protein</fullName>
    </recommendedName>
</protein>
<dbReference type="EMBL" id="BARU01002773">
    <property type="protein sequence ID" value="GAH30866.1"/>
    <property type="molecule type" value="Genomic_DNA"/>
</dbReference>
<dbReference type="Gene3D" id="1.10.1040.10">
    <property type="entry name" value="N-(1-d-carboxylethyl)-l-norvaline Dehydrogenase, domain 2"/>
    <property type="match status" value="1"/>
</dbReference>
<evidence type="ECO:0000259" key="1">
    <source>
        <dbReference type="Pfam" id="PF02317"/>
    </source>
</evidence>
<evidence type="ECO:0000313" key="2">
    <source>
        <dbReference type="EMBL" id="GAH30866.1"/>
    </source>
</evidence>
<reference evidence="2" key="1">
    <citation type="journal article" date="2014" name="Front. Microbiol.">
        <title>High frequency of phylogenetically diverse reductive dehalogenase-homologous genes in deep subseafloor sedimentary metagenomes.</title>
        <authorList>
            <person name="Kawai M."/>
            <person name="Futagami T."/>
            <person name="Toyoda A."/>
            <person name="Takaki Y."/>
            <person name="Nishi S."/>
            <person name="Hori S."/>
            <person name="Arai W."/>
            <person name="Tsubouchi T."/>
            <person name="Morono Y."/>
            <person name="Uchiyama I."/>
            <person name="Ito T."/>
            <person name="Fujiyama A."/>
            <person name="Inagaki F."/>
            <person name="Takami H."/>
        </authorList>
    </citation>
    <scope>NUCLEOTIDE SEQUENCE</scope>
    <source>
        <strain evidence="2">Expedition CK06-06</strain>
    </source>
</reference>
<dbReference type="AlphaFoldDB" id="X1EC59"/>
<name>X1EC59_9ZZZZ</name>
<gene>
    <name evidence="2" type="ORF">S03H2_06363</name>
</gene>
<accession>X1EC59</accession>
<organism evidence="2">
    <name type="scientific">marine sediment metagenome</name>
    <dbReference type="NCBI Taxonomy" id="412755"/>
    <lineage>
        <taxon>unclassified sequences</taxon>
        <taxon>metagenomes</taxon>
        <taxon>ecological metagenomes</taxon>
    </lineage>
</organism>